<comment type="caution">
    <text evidence="1">The sequence shown here is derived from an EMBL/GenBank/DDBJ whole genome shotgun (WGS) entry which is preliminary data.</text>
</comment>
<proteinExistence type="predicted"/>
<reference evidence="1" key="1">
    <citation type="journal article" date="2022" name="Plant J.">
        <title>Strategies of tolerance reflected in two North American maple genomes.</title>
        <authorList>
            <person name="McEvoy S.L."/>
            <person name="Sezen U.U."/>
            <person name="Trouern-Trend A."/>
            <person name="McMahon S.M."/>
            <person name="Schaberg P.G."/>
            <person name="Yang J."/>
            <person name="Wegrzyn J.L."/>
            <person name="Swenson N.G."/>
        </authorList>
    </citation>
    <scope>NUCLEOTIDE SEQUENCE</scope>
    <source>
        <strain evidence="1">NS2018</strain>
    </source>
</reference>
<name>A0AA39VWK9_ACESA</name>
<gene>
    <name evidence="1" type="ORF">LWI29_035120</name>
</gene>
<accession>A0AA39VWK9</accession>
<dbReference type="AlphaFoldDB" id="A0AA39VWK9"/>
<evidence type="ECO:0000313" key="1">
    <source>
        <dbReference type="EMBL" id="KAK0593351.1"/>
    </source>
</evidence>
<protein>
    <submittedName>
        <fullName evidence="1">Uncharacterized protein</fullName>
    </submittedName>
</protein>
<evidence type="ECO:0000313" key="2">
    <source>
        <dbReference type="Proteomes" id="UP001168877"/>
    </source>
</evidence>
<dbReference type="EMBL" id="JAUESC010000380">
    <property type="protein sequence ID" value="KAK0593351.1"/>
    <property type="molecule type" value="Genomic_DNA"/>
</dbReference>
<keyword evidence="2" id="KW-1185">Reference proteome</keyword>
<reference evidence="1" key="2">
    <citation type="submission" date="2023-06" db="EMBL/GenBank/DDBJ databases">
        <authorList>
            <person name="Swenson N.G."/>
            <person name="Wegrzyn J.L."/>
            <person name="Mcevoy S.L."/>
        </authorList>
    </citation>
    <scope>NUCLEOTIDE SEQUENCE</scope>
    <source>
        <strain evidence="1">NS2018</strain>
        <tissue evidence="1">Leaf</tissue>
    </source>
</reference>
<sequence length="146" mass="15922">MLGKFVFSCLCFEAARFSDVKVLYAAAPVTVSSKPVGQSLTHSLSGCDHTHRYSTPPIAAAAAHPAAIAPLRHPLFVALLPPPLPPPLLSLTLCPLDLTIHTRSIWERKKIVSTKHSLLGFRLVSRYGPRSCTNCSRIFRPCISHV</sequence>
<dbReference type="Proteomes" id="UP001168877">
    <property type="component" value="Unassembled WGS sequence"/>
</dbReference>
<organism evidence="1 2">
    <name type="scientific">Acer saccharum</name>
    <name type="common">Sugar maple</name>
    <dbReference type="NCBI Taxonomy" id="4024"/>
    <lineage>
        <taxon>Eukaryota</taxon>
        <taxon>Viridiplantae</taxon>
        <taxon>Streptophyta</taxon>
        <taxon>Embryophyta</taxon>
        <taxon>Tracheophyta</taxon>
        <taxon>Spermatophyta</taxon>
        <taxon>Magnoliopsida</taxon>
        <taxon>eudicotyledons</taxon>
        <taxon>Gunneridae</taxon>
        <taxon>Pentapetalae</taxon>
        <taxon>rosids</taxon>
        <taxon>malvids</taxon>
        <taxon>Sapindales</taxon>
        <taxon>Sapindaceae</taxon>
        <taxon>Hippocastanoideae</taxon>
        <taxon>Acereae</taxon>
        <taxon>Acer</taxon>
    </lineage>
</organism>